<dbReference type="Proteomes" id="UP000011885">
    <property type="component" value="Unassembled WGS sequence"/>
</dbReference>
<evidence type="ECO:0000313" key="2">
    <source>
        <dbReference type="Proteomes" id="UP000011885"/>
    </source>
</evidence>
<dbReference type="EMBL" id="ANOH01000450">
    <property type="protein sequence ID" value="EMI52069.1"/>
    <property type="molecule type" value="Genomic_DNA"/>
</dbReference>
<evidence type="ECO:0000313" key="1">
    <source>
        <dbReference type="EMBL" id="EMI52069.1"/>
    </source>
</evidence>
<organism evidence="1 2">
    <name type="scientific">Rhodopirellula sallentina SM41</name>
    <dbReference type="NCBI Taxonomy" id="1263870"/>
    <lineage>
        <taxon>Bacteria</taxon>
        <taxon>Pseudomonadati</taxon>
        <taxon>Planctomycetota</taxon>
        <taxon>Planctomycetia</taxon>
        <taxon>Pirellulales</taxon>
        <taxon>Pirellulaceae</taxon>
        <taxon>Rhodopirellula</taxon>
    </lineage>
</organism>
<proteinExistence type="predicted"/>
<sequence length="169" mass="18448">SGTGFPIVDLNDLSTRALQFIGGGLFSRYCDAIGVRHPAVDELIAHIDSIAQSPDLYIWGENLGLLDVHGLGDLPPPEIVAELPYEIGGKFHRAVETLVEIYMSDHMGAVTDNPQRFTRELLAIVSNHGVTLPDLNVFLQPNGSRSFGERVDDETLTKMASRTPLIVPD</sequence>
<feature type="non-terminal residue" evidence="1">
    <location>
        <position position="1"/>
    </location>
</feature>
<keyword evidence="2" id="KW-1185">Reference proteome</keyword>
<reference evidence="1 2" key="1">
    <citation type="journal article" date="2013" name="Mar. Genomics">
        <title>Expression of sulfatases in Rhodopirellula baltica and the diversity of sulfatases in the genus Rhodopirellula.</title>
        <authorList>
            <person name="Wegner C.E."/>
            <person name="Richter-Heitmann T."/>
            <person name="Klindworth A."/>
            <person name="Klockow C."/>
            <person name="Richter M."/>
            <person name="Achstetter T."/>
            <person name="Glockner F.O."/>
            <person name="Harder J."/>
        </authorList>
    </citation>
    <scope>NUCLEOTIDE SEQUENCE [LARGE SCALE GENOMIC DNA]</scope>
    <source>
        <strain evidence="1 2">SM41</strain>
    </source>
</reference>
<protein>
    <submittedName>
        <fullName evidence="1">Uncharacterized protein</fullName>
    </submittedName>
</protein>
<feature type="non-terminal residue" evidence="1">
    <location>
        <position position="169"/>
    </location>
</feature>
<name>M5TSM8_9BACT</name>
<gene>
    <name evidence="1" type="ORF">RSSM_06493</name>
</gene>
<accession>M5TSM8</accession>
<dbReference type="AlphaFoldDB" id="M5TSM8"/>
<comment type="caution">
    <text evidence="1">The sequence shown here is derived from an EMBL/GenBank/DDBJ whole genome shotgun (WGS) entry which is preliminary data.</text>
</comment>